<dbReference type="SUPFAM" id="SSF88697">
    <property type="entry name" value="PUA domain-like"/>
    <property type="match status" value="1"/>
</dbReference>
<dbReference type="AlphaFoldDB" id="V8G0F5"/>
<dbReference type="InterPro" id="IPR014721">
    <property type="entry name" value="Ribsml_uS5_D2-typ_fold_subgr"/>
</dbReference>
<organism evidence="18 19">
    <name type="scientific">Pelistega indica</name>
    <dbReference type="NCBI Taxonomy" id="1414851"/>
    <lineage>
        <taxon>Bacteria</taxon>
        <taxon>Pseudomonadati</taxon>
        <taxon>Pseudomonadota</taxon>
        <taxon>Betaproteobacteria</taxon>
        <taxon>Burkholderiales</taxon>
        <taxon>Alcaligenaceae</taxon>
        <taxon>Pelistega</taxon>
    </lineage>
</organism>
<dbReference type="GO" id="GO:0006515">
    <property type="term" value="P:protein quality control for misfolded or incompletely synthesized proteins"/>
    <property type="evidence" value="ECO:0007669"/>
    <property type="project" value="UniProtKB-UniRule"/>
</dbReference>
<dbReference type="GO" id="GO:0005737">
    <property type="term" value="C:cytoplasm"/>
    <property type="evidence" value="ECO:0007669"/>
    <property type="project" value="UniProtKB-SubCell"/>
</dbReference>
<keyword evidence="19" id="KW-1185">Reference proteome</keyword>
<dbReference type="HAMAP" id="MF_01973">
    <property type="entry name" value="lon_bact"/>
    <property type="match status" value="1"/>
</dbReference>
<keyword evidence="8 10" id="KW-0346">Stress response</keyword>
<dbReference type="GO" id="GO:0016887">
    <property type="term" value="F:ATP hydrolysis activity"/>
    <property type="evidence" value="ECO:0007669"/>
    <property type="project" value="UniProtKB-UniRule"/>
</dbReference>
<dbReference type="Pfam" id="PF02190">
    <property type="entry name" value="LON_substr_bdg"/>
    <property type="match status" value="1"/>
</dbReference>
<dbReference type="Gene3D" id="2.30.130.40">
    <property type="entry name" value="LON domain-like"/>
    <property type="match status" value="1"/>
</dbReference>
<evidence type="ECO:0000256" key="8">
    <source>
        <dbReference type="ARBA" id="ARBA00023016"/>
    </source>
</evidence>
<dbReference type="EC" id="3.4.21.53" evidence="10 11"/>
<dbReference type="InterPro" id="IPR003593">
    <property type="entry name" value="AAA+_ATPase"/>
</dbReference>
<dbReference type="PROSITE" id="PS51786">
    <property type="entry name" value="LON_PROTEOLYTIC"/>
    <property type="match status" value="1"/>
</dbReference>
<dbReference type="GO" id="GO:0005524">
    <property type="term" value="F:ATP binding"/>
    <property type="evidence" value="ECO:0007669"/>
    <property type="project" value="UniProtKB-UniRule"/>
</dbReference>
<dbReference type="PROSITE" id="PS51787">
    <property type="entry name" value="LON_N"/>
    <property type="match status" value="1"/>
</dbReference>
<dbReference type="GO" id="GO:0004252">
    <property type="term" value="F:serine-type endopeptidase activity"/>
    <property type="evidence" value="ECO:0007669"/>
    <property type="project" value="UniProtKB-UniRule"/>
</dbReference>
<evidence type="ECO:0000259" key="17">
    <source>
        <dbReference type="PROSITE" id="PS51787"/>
    </source>
</evidence>
<evidence type="ECO:0000256" key="15">
    <source>
        <dbReference type="RuleBase" id="RU000591"/>
    </source>
</evidence>
<keyword evidence="3 10" id="KW-0645">Protease</keyword>
<dbReference type="SUPFAM" id="SSF52540">
    <property type="entry name" value="P-loop containing nucleoside triphosphate hydrolases"/>
    <property type="match status" value="1"/>
</dbReference>
<evidence type="ECO:0000256" key="3">
    <source>
        <dbReference type="ARBA" id="ARBA00022670"/>
    </source>
</evidence>
<dbReference type="InterPro" id="IPR027065">
    <property type="entry name" value="Lon_Prtase"/>
</dbReference>
<feature type="binding site" evidence="10 13">
    <location>
        <begin position="360"/>
        <end position="367"/>
    </location>
    <ligand>
        <name>ATP</name>
        <dbReference type="ChEBI" id="CHEBI:30616"/>
    </ligand>
</feature>
<dbReference type="InterPro" id="IPR054594">
    <property type="entry name" value="Lon_lid"/>
</dbReference>
<dbReference type="InterPro" id="IPR003959">
    <property type="entry name" value="ATPase_AAA_core"/>
</dbReference>
<feature type="domain" description="Lon N-terminal" evidence="17">
    <location>
        <begin position="15"/>
        <end position="209"/>
    </location>
</feature>
<dbReference type="FunFam" id="3.30.230.10:FF:000010">
    <property type="entry name" value="Lon protease"/>
    <property type="match status" value="1"/>
</dbReference>
<evidence type="ECO:0000256" key="2">
    <source>
        <dbReference type="ARBA" id="ARBA00022490"/>
    </source>
</evidence>
<evidence type="ECO:0000256" key="10">
    <source>
        <dbReference type="HAMAP-Rule" id="MF_01973"/>
    </source>
</evidence>
<keyword evidence="6 10" id="KW-0720">Serine protease</keyword>
<evidence type="ECO:0000256" key="13">
    <source>
        <dbReference type="PIRSR" id="PIRSR001174-2"/>
    </source>
</evidence>
<dbReference type="Gene3D" id="1.20.58.1480">
    <property type="match status" value="1"/>
</dbReference>
<evidence type="ECO:0000256" key="7">
    <source>
        <dbReference type="ARBA" id="ARBA00022840"/>
    </source>
</evidence>
<evidence type="ECO:0000256" key="12">
    <source>
        <dbReference type="PIRSR" id="PIRSR001174-1"/>
    </source>
</evidence>
<dbReference type="PROSITE" id="PS01046">
    <property type="entry name" value="LON_SER"/>
    <property type="match status" value="1"/>
</dbReference>
<dbReference type="FunFam" id="1.20.5.5270:FF:000002">
    <property type="entry name" value="Lon protease homolog"/>
    <property type="match status" value="1"/>
</dbReference>
<dbReference type="Pfam" id="PF00004">
    <property type="entry name" value="AAA"/>
    <property type="match status" value="1"/>
</dbReference>
<feature type="active site" evidence="10 12">
    <location>
        <position position="744"/>
    </location>
</feature>
<dbReference type="InterPro" id="IPR020568">
    <property type="entry name" value="Ribosomal_Su5_D2-typ_SF"/>
</dbReference>
<gene>
    <name evidence="10" type="primary">lon</name>
    <name evidence="18" type="ORF">V757_09215</name>
</gene>
<dbReference type="NCBIfam" id="NF008053">
    <property type="entry name" value="PRK10787.1"/>
    <property type="match status" value="1"/>
</dbReference>
<evidence type="ECO:0000256" key="6">
    <source>
        <dbReference type="ARBA" id="ARBA00022825"/>
    </source>
</evidence>
<dbReference type="EMBL" id="AYSV01000098">
    <property type="protein sequence ID" value="ETD69172.1"/>
    <property type="molecule type" value="Genomic_DNA"/>
</dbReference>
<dbReference type="SUPFAM" id="SSF54211">
    <property type="entry name" value="Ribosomal protein S5 domain 2-like"/>
    <property type="match status" value="1"/>
</dbReference>
<dbReference type="InterPro" id="IPR046336">
    <property type="entry name" value="Lon_prtase_N_sf"/>
</dbReference>
<dbReference type="Proteomes" id="UP000018766">
    <property type="component" value="Unassembled WGS sequence"/>
</dbReference>
<dbReference type="InterPro" id="IPR004815">
    <property type="entry name" value="Lon_bac/euk-typ"/>
</dbReference>
<dbReference type="InterPro" id="IPR015947">
    <property type="entry name" value="PUA-like_sf"/>
</dbReference>
<dbReference type="InterPro" id="IPR008269">
    <property type="entry name" value="Lon_proteolytic"/>
</dbReference>
<dbReference type="Pfam" id="PF05362">
    <property type="entry name" value="Lon_C"/>
    <property type="match status" value="1"/>
</dbReference>
<evidence type="ECO:0000313" key="18">
    <source>
        <dbReference type="EMBL" id="ETD69172.1"/>
    </source>
</evidence>
<dbReference type="Gene3D" id="3.30.230.10">
    <property type="match status" value="1"/>
</dbReference>
<dbReference type="PATRIC" id="fig|1414851.3.peg.1909"/>
<dbReference type="Gene3D" id="3.40.50.300">
    <property type="entry name" value="P-loop containing nucleotide triphosphate hydrolases"/>
    <property type="match status" value="1"/>
</dbReference>
<evidence type="ECO:0000256" key="11">
    <source>
        <dbReference type="PIRNR" id="PIRNR001174"/>
    </source>
</evidence>
<comment type="caution">
    <text evidence="18">The sequence shown here is derived from an EMBL/GenBank/DDBJ whole genome shotgun (WGS) entry which is preliminary data.</text>
</comment>
<dbReference type="GO" id="GO:0004176">
    <property type="term" value="F:ATP-dependent peptidase activity"/>
    <property type="evidence" value="ECO:0007669"/>
    <property type="project" value="UniProtKB-UniRule"/>
</dbReference>
<dbReference type="GO" id="GO:0043565">
    <property type="term" value="F:sequence-specific DNA binding"/>
    <property type="evidence" value="ECO:0007669"/>
    <property type="project" value="UniProtKB-UniRule"/>
</dbReference>
<keyword evidence="7 10" id="KW-0067">ATP-binding</keyword>
<feature type="active site" evidence="10 12">
    <location>
        <position position="701"/>
    </location>
</feature>
<dbReference type="InterPro" id="IPR027417">
    <property type="entry name" value="P-loop_NTPase"/>
</dbReference>
<evidence type="ECO:0000256" key="9">
    <source>
        <dbReference type="ARBA" id="ARBA00050665"/>
    </source>
</evidence>
<dbReference type="PIRSF" id="PIRSF001174">
    <property type="entry name" value="Lon_proteas"/>
    <property type="match status" value="1"/>
</dbReference>
<dbReference type="Pfam" id="PF22667">
    <property type="entry name" value="Lon_lid"/>
    <property type="match status" value="1"/>
</dbReference>
<keyword evidence="4 10" id="KW-0547">Nucleotide-binding</keyword>
<dbReference type="Gene3D" id="1.10.8.60">
    <property type="match status" value="1"/>
</dbReference>
<dbReference type="CDD" id="cd19500">
    <property type="entry name" value="RecA-like_Lon"/>
    <property type="match status" value="1"/>
</dbReference>
<comment type="subcellular location">
    <subcellularLocation>
        <location evidence="1 10 11">Cytoplasm</location>
    </subcellularLocation>
</comment>
<proteinExistence type="evidence at transcript level"/>
<dbReference type="InterPro" id="IPR003111">
    <property type="entry name" value="Lon_prtase_N"/>
</dbReference>
<keyword evidence="2 10" id="KW-0963">Cytoplasm</keyword>
<evidence type="ECO:0000259" key="16">
    <source>
        <dbReference type="PROSITE" id="PS51786"/>
    </source>
</evidence>
<evidence type="ECO:0000256" key="4">
    <source>
        <dbReference type="ARBA" id="ARBA00022741"/>
    </source>
</evidence>
<dbReference type="InterPro" id="IPR027543">
    <property type="entry name" value="Lon_bac"/>
</dbReference>
<comment type="subunit">
    <text evidence="10 11">Homohexamer. Organized in a ring with a central cavity.</text>
</comment>
<dbReference type="SMART" id="SM00382">
    <property type="entry name" value="AAA"/>
    <property type="match status" value="1"/>
</dbReference>
<accession>V8G0F5</accession>
<evidence type="ECO:0000256" key="1">
    <source>
        <dbReference type="ARBA" id="ARBA00004496"/>
    </source>
</evidence>
<comment type="function">
    <text evidence="10">ATP-dependent serine protease that mediates the selective degradation of mutant and abnormal proteins as well as certain short-lived regulatory proteins. Required for cellular homeostasis and for survival from DNA damage and developmental changes induced by stress. Degrades polypeptides processively to yield small peptide fragments that are 5 to 10 amino acids long. Binds to DNA in a double-stranded, site-specific manner.</text>
</comment>
<comment type="induction">
    <text evidence="10">By heat shock.</text>
</comment>
<name>V8G0F5_9BURK</name>
<keyword evidence="5 10" id="KW-0378">Hydrolase</keyword>
<reference evidence="18 19" key="1">
    <citation type="submission" date="2013-11" db="EMBL/GenBank/DDBJ databases">
        <title>Genomic analysis of Pelistega sp. HM-7.</title>
        <authorList>
            <person name="Kumbhare S.V."/>
            <person name="Shetty S.A."/>
            <person name="Sharma O."/>
            <person name="Dhotre D.P."/>
        </authorList>
    </citation>
    <scope>NUCLEOTIDE SEQUENCE [LARGE SCALE GENOMIC DNA]</scope>
    <source>
        <strain evidence="18 19">HM-7</strain>
    </source>
</reference>
<evidence type="ECO:0000256" key="14">
    <source>
        <dbReference type="PROSITE-ProRule" id="PRU01122"/>
    </source>
</evidence>
<evidence type="ECO:0000256" key="5">
    <source>
        <dbReference type="ARBA" id="ARBA00022801"/>
    </source>
</evidence>
<sequence length="833" mass="92459">MSTNRKFQMQNTVELPLLPLRDVVVFPHMVIPLFVGRPRSIGALEKAMSETNHQVVLVAQKSANNDDPGPDDIYDVGVLANVLQLLKLPDGTVKVLVEGKQRILVREIKEVDTHYSARVEEVEVDDTRTPEIQALMRAVLEHFDQYVKVNKKIQPEVLGNLQSIDSPDRLADTLASHLTVKQDKKQLLLSTLDVTERLEQVLSIVDTEMDIMQVERKIQSRVKKQMEKSQRDYYLNEQVKAIQKELGEGEDGVDFEELEKKIEAAGMPKEAKEKATAELKKLKMMSPMSAEATVVRTYVDTLVNVPWKKKSKVNNSLANAQSVLNEDHYGLEKVKERILEHLAVQQRVTKVKAPILCLVGPPGVGKTSLGQSIAKATNRQYVRMALGGVRDESEIRGHRRTYIGAMPGKIIQNMTKVGVKNPLFLLDEIDKMGMDFRGDPASALLEVLDPEQNHTFQDHYLEVDYDLSDVMFVATSNTLNIPPALLDRMEIIRLAGYTEDEKLHIAKDHLLPKLMTNNGLKENELVIQDEAILDIIRYYTREAGVRSLEREMSKICRKVVKEILLAGADSKEIAKPKKTAARKATKTRTITVNSKNIEQYLGVHKFTFGLAEKDNQVGQVTGLAWTEVGGDLLTIEVAVVPGKGAIQQTGSLGDVMKESMIAARTVIRSRAHRFGLADSLFEKKDMHIHVPDGATPKDGPSAGIAVTTALVSAFTGIPVKANVAMTGEITLRGEVLAIGGLKEKLLAAHRGGITTVLIPHENVKDLVEIPDAIKNSLEIIPVKWIDQVLEVALERMPQALTEAEVAALNMVESVKGVQPIEVKKTKTRRVASH</sequence>
<dbReference type="FunFam" id="3.40.50.300:FF:000021">
    <property type="entry name" value="Lon protease homolog"/>
    <property type="match status" value="1"/>
</dbReference>
<dbReference type="PRINTS" id="PR00830">
    <property type="entry name" value="ENDOLAPTASE"/>
</dbReference>
<dbReference type="SMART" id="SM00464">
    <property type="entry name" value="LON"/>
    <property type="match status" value="1"/>
</dbReference>
<comment type="similarity">
    <text evidence="10 11 14 15">Belongs to the peptidase S16 family.</text>
</comment>
<comment type="catalytic activity">
    <reaction evidence="9 10 11 14">
        <text>Hydrolysis of proteins in presence of ATP.</text>
        <dbReference type="EC" id="3.4.21.53"/>
    </reaction>
</comment>
<dbReference type="GO" id="GO:0034605">
    <property type="term" value="P:cellular response to heat"/>
    <property type="evidence" value="ECO:0007669"/>
    <property type="project" value="UniProtKB-UniRule"/>
</dbReference>
<feature type="domain" description="Lon proteolytic" evidence="16">
    <location>
        <begin position="614"/>
        <end position="795"/>
    </location>
</feature>
<dbReference type="PANTHER" id="PTHR10046">
    <property type="entry name" value="ATP DEPENDENT LON PROTEASE FAMILY MEMBER"/>
    <property type="match status" value="1"/>
</dbReference>
<dbReference type="NCBIfam" id="TIGR00763">
    <property type="entry name" value="lon"/>
    <property type="match status" value="1"/>
</dbReference>
<evidence type="ECO:0000313" key="19">
    <source>
        <dbReference type="Proteomes" id="UP000018766"/>
    </source>
</evidence>
<protein>
    <recommendedName>
        <fullName evidence="10 11">Lon protease</fullName>
        <ecNumber evidence="10 11">3.4.21.53</ecNumber>
    </recommendedName>
    <alternativeName>
        <fullName evidence="10">ATP-dependent protease La</fullName>
    </alternativeName>
</protein>
<dbReference type="InterPro" id="IPR008268">
    <property type="entry name" value="Peptidase_S16_AS"/>
</dbReference>
<dbReference type="Gene3D" id="1.20.5.5270">
    <property type="match status" value="1"/>
</dbReference>